<protein>
    <submittedName>
        <fullName evidence="1">Urease subunit alpha</fullName>
    </submittedName>
</protein>
<dbReference type="AlphaFoldDB" id="A0A1D1XES8"/>
<reference evidence="1" key="1">
    <citation type="submission" date="2015-07" db="EMBL/GenBank/DDBJ databases">
        <title>Transcriptome Assembly of Anthurium amnicola.</title>
        <authorList>
            <person name="Suzuki J."/>
        </authorList>
    </citation>
    <scope>NUCLEOTIDE SEQUENCE</scope>
</reference>
<name>A0A1D1XES8_9ARAE</name>
<gene>
    <name evidence="1" type="primary">ureC_6</name>
    <name evidence="1" type="ORF">g.105138</name>
</gene>
<proteinExistence type="predicted"/>
<dbReference type="EMBL" id="GDJX01027018">
    <property type="protein sequence ID" value="JAT40918.1"/>
    <property type="molecule type" value="Transcribed_RNA"/>
</dbReference>
<accession>A0A1D1XES8</accession>
<evidence type="ECO:0000313" key="1">
    <source>
        <dbReference type="EMBL" id="JAT40918.1"/>
    </source>
</evidence>
<sequence length="137" mass="15155">MIVPGKSLSCLSPSSMLPHHHALKAVCKVTIDREHACSPAGGVGRLWSRGLSIRHNLRFQFFCIQTSVGVLTHELSVCPVKKSVSKFLVFPHILQLFVEIEVKLFLVGGKITGAAGQVMLHGMGQVDRTVRQRDWQE</sequence>
<organism evidence="1">
    <name type="scientific">Anthurium amnicola</name>
    <dbReference type="NCBI Taxonomy" id="1678845"/>
    <lineage>
        <taxon>Eukaryota</taxon>
        <taxon>Viridiplantae</taxon>
        <taxon>Streptophyta</taxon>
        <taxon>Embryophyta</taxon>
        <taxon>Tracheophyta</taxon>
        <taxon>Spermatophyta</taxon>
        <taxon>Magnoliopsida</taxon>
        <taxon>Liliopsida</taxon>
        <taxon>Araceae</taxon>
        <taxon>Pothoideae</taxon>
        <taxon>Potheae</taxon>
        <taxon>Anthurium</taxon>
    </lineage>
</organism>